<dbReference type="EMBL" id="MN750515">
    <property type="protein sequence ID" value="QNN89323.1"/>
    <property type="molecule type" value="Genomic_DNA"/>
</dbReference>
<protein>
    <submittedName>
        <fullName evidence="1">Late expression factor 3</fullName>
    </submittedName>
</protein>
<evidence type="ECO:0000313" key="1">
    <source>
        <dbReference type="EMBL" id="QNN89323.1"/>
    </source>
</evidence>
<name>A0A7G9U892_9ABAC</name>
<dbReference type="InterPro" id="IPR008415">
    <property type="entry name" value="Baculo_LEF-3"/>
</dbReference>
<dbReference type="GO" id="GO:0003677">
    <property type="term" value="F:DNA binding"/>
    <property type="evidence" value="ECO:0007669"/>
    <property type="project" value="InterPro"/>
</dbReference>
<dbReference type="GO" id="GO:0006355">
    <property type="term" value="P:regulation of DNA-templated transcription"/>
    <property type="evidence" value="ECO:0007669"/>
    <property type="project" value="InterPro"/>
</dbReference>
<sequence>MATKREFVNDCSGDPPRKKIKENYKRVTGKLLNKMTISLENNLYYTFTFRLLNDNKTEAYYGNLQCFKDLIEQECYDVSLNFVKTKYNERIEINEYSKCDALIDDSVCVKQSLTRANFENEEIVNVLAKLICVFKRLNAHTYKMVFEINMQDAGGAVRVQQVECFVNNKVLASAVKAHVKNIENYNEIIDFYFKNTNTLFNVHGIRCQYTSKGQNAFLNWTASLSTNLTLPTNTDEEDYLNLLHSRATNNISRANKHLKCMQIAQFKAEQKTNDSGKTSFSVQFKTVDAMEEDDNKWDKCVYYIDYNNNKEDANEAGTLQKLAMDFDQLATFLSDGLIKANIFVTVDNNDVNIMNLLGLLKYDDDDCEYHFFKQVVERRFLRQQCAPKIRTLSASLFSIQKCSP</sequence>
<reference evidence="1" key="1">
    <citation type="submission" date="2019-11" db="EMBL/GenBank/DDBJ databases">
        <title>Studies on the baculoviruses infecting the caterpillars, Spilarctia obliqua Walker (Erebidae) and Pieris brassicae Linn. (Pieridae) (Insecta: Lepidoptera).</title>
        <authorList>
            <person name="Paul S."/>
            <person name="Arumugaperumal A."/>
            <person name="Sathiya Balasingh Thangapandi E.J.J."/>
            <person name="Sarjubala Devi H."/>
            <person name="Johnson T."/>
            <person name="Maisnam S."/>
            <person name="Krishnavel S."/>
            <person name="Soman Syamala S."/>
            <person name="Ramamoorthy S."/>
            <person name="Karthikeyan R."/>
            <person name="Subburaman C."/>
            <person name="Jeyaprakash R."/>
            <person name="Azhaguchamy M."/>
            <person name="Ramaiyer V."/>
            <person name="Sivasubramaniam S."/>
        </authorList>
    </citation>
    <scope>NUCLEOTIDE SEQUENCE</scope>
    <source>
        <strain evidence="1">Manipur</strain>
    </source>
</reference>
<accession>A0A7G9U892</accession>
<dbReference type="Pfam" id="PF05847">
    <property type="entry name" value="Baculo_LEF-3"/>
    <property type="match status" value="1"/>
</dbReference>
<organism evidence="1">
    <name type="scientific">Spilarctia obliqua nucleopolyhedrovirus</name>
    <dbReference type="NCBI Taxonomy" id="1638618"/>
    <lineage>
        <taxon>Viruses</taxon>
        <taxon>Viruses incertae sedis</taxon>
        <taxon>Naldaviricetes</taxon>
        <taxon>Lefavirales</taxon>
        <taxon>Baculoviridae</taxon>
        <taxon>Alphabaculovirus</taxon>
    </lineage>
</organism>
<proteinExistence type="predicted"/>